<name>E2BAW7_HARSA</name>
<reference evidence="1 2" key="1">
    <citation type="journal article" date="2010" name="Science">
        <title>Genomic comparison of the ants Camponotus floridanus and Harpegnathos saltator.</title>
        <authorList>
            <person name="Bonasio R."/>
            <person name="Zhang G."/>
            <person name="Ye C."/>
            <person name="Mutti N.S."/>
            <person name="Fang X."/>
            <person name="Qin N."/>
            <person name="Donahue G."/>
            <person name="Yang P."/>
            <person name="Li Q."/>
            <person name="Li C."/>
            <person name="Zhang P."/>
            <person name="Huang Z."/>
            <person name="Berger S.L."/>
            <person name="Reinberg D."/>
            <person name="Wang J."/>
            <person name="Liebig J."/>
        </authorList>
    </citation>
    <scope>NUCLEOTIDE SEQUENCE [LARGE SCALE GENOMIC DNA]</scope>
    <source>
        <strain evidence="1 2">R22 G/1</strain>
    </source>
</reference>
<feature type="non-terminal residue" evidence="1">
    <location>
        <position position="60"/>
    </location>
</feature>
<dbReference type="PANTHER" id="PTHR47326:SF1">
    <property type="entry name" value="HTH PSQ-TYPE DOMAIN-CONTAINING PROTEIN"/>
    <property type="match status" value="1"/>
</dbReference>
<evidence type="ECO:0000313" key="2">
    <source>
        <dbReference type="Proteomes" id="UP000008237"/>
    </source>
</evidence>
<dbReference type="Gene3D" id="3.30.420.10">
    <property type="entry name" value="Ribonuclease H-like superfamily/Ribonuclease H"/>
    <property type="match status" value="1"/>
</dbReference>
<dbReference type="EMBL" id="GL446870">
    <property type="protein sequence ID" value="EFN87163.1"/>
    <property type="molecule type" value="Genomic_DNA"/>
</dbReference>
<dbReference type="Proteomes" id="UP000008237">
    <property type="component" value="Unassembled WGS sequence"/>
</dbReference>
<dbReference type="InParanoid" id="E2BAW7"/>
<feature type="non-terminal residue" evidence="1">
    <location>
        <position position="1"/>
    </location>
</feature>
<keyword evidence="2" id="KW-1185">Reference proteome</keyword>
<accession>E2BAW7</accession>
<protein>
    <submittedName>
        <fullName evidence="1">Uncharacterized protein</fullName>
    </submittedName>
</protein>
<organism evidence="2">
    <name type="scientific">Harpegnathos saltator</name>
    <name type="common">Jerdon's jumping ant</name>
    <dbReference type="NCBI Taxonomy" id="610380"/>
    <lineage>
        <taxon>Eukaryota</taxon>
        <taxon>Metazoa</taxon>
        <taxon>Ecdysozoa</taxon>
        <taxon>Arthropoda</taxon>
        <taxon>Hexapoda</taxon>
        <taxon>Insecta</taxon>
        <taxon>Pterygota</taxon>
        <taxon>Neoptera</taxon>
        <taxon>Endopterygota</taxon>
        <taxon>Hymenoptera</taxon>
        <taxon>Apocrita</taxon>
        <taxon>Aculeata</taxon>
        <taxon>Formicoidea</taxon>
        <taxon>Formicidae</taxon>
        <taxon>Ponerinae</taxon>
        <taxon>Ponerini</taxon>
        <taxon>Harpegnathos</taxon>
    </lineage>
</organism>
<dbReference type="PANTHER" id="PTHR47326">
    <property type="entry name" value="TRANSPOSABLE ELEMENT TC3 TRANSPOSASE-LIKE PROTEIN"/>
    <property type="match status" value="1"/>
</dbReference>
<evidence type="ECO:0000313" key="1">
    <source>
        <dbReference type="EMBL" id="EFN87163.1"/>
    </source>
</evidence>
<dbReference type="AlphaFoldDB" id="E2BAW7"/>
<proteinExistence type="predicted"/>
<gene>
    <name evidence="1" type="ORF">EAI_14395</name>
</gene>
<dbReference type="InterPro" id="IPR036397">
    <property type="entry name" value="RNaseH_sf"/>
</dbReference>
<dbReference type="GO" id="GO:0003676">
    <property type="term" value="F:nucleic acid binding"/>
    <property type="evidence" value="ECO:0007669"/>
    <property type="project" value="InterPro"/>
</dbReference>
<sequence length="60" mass="6982">PQKLNVWAGFCERDIIRPFFINGNLNAAIYQELLQNELIPALENMFDGNIENIWFRQDGA</sequence>